<gene>
    <name evidence="1" type="ORF">BpHYR1_048547</name>
</gene>
<dbReference type="SUPFAM" id="SSF46689">
    <property type="entry name" value="Homeodomain-like"/>
    <property type="match status" value="1"/>
</dbReference>
<dbReference type="AlphaFoldDB" id="A0A3M7QK68"/>
<reference evidence="1 2" key="1">
    <citation type="journal article" date="2018" name="Sci. Rep.">
        <title>Genomic signatures of local adaptation to the degree of environmental predictability in rotifers.</title>
        <authorList>
            <person name="Franch-Gras L."/>
            <person name="Hahn C."/>
            <person name="Garcia-Roger E.M."/>
            <person name="Carmona M.J."/>
            <person name="Serra M."/>
            <person name="Gomez A."/>
        </authorList>
    </citation>
    <scope>NUCLEOTIDE SEQUENCE [LARGE SCALE GENOMIC DNA]</scope>
    <source>
        <strain evidence="1">HYR1</strain>
    </source>
</reference>
<evidence type="ECO:0000313" key="1">
    <source>
        <dbReference type="EMBL" id="RNA11679.1"/>
    </source>
</evidence>
<dbReference type="EMBL" id="REGN01005892">
    <property type="protein sequence ID" value="RNA11679.1"/>
    <property type="molecule type" value="Genomic_DNA"/>
</dbReference>
<sequence length="59" mass="6825">MSNKNEKKKGVNKRNKNNVTNAQLAIIYGINRSPVSKIWKNKEKILQDLESDEPRNSIE</sequence>
<comment type="caution">
    <text evidence="1">The sequence shown here is derived from an EMBL/GenBank/DDBJ whole genome shotgun (WGS) entry which is preliminary data.</text>
</comment>
<dbReference type="Proteomes" id="UP000276133">
    <property type="component" value="Unassembled WGS sequence"/>
</dbReference>
<protein>
    <submittedName>
        <fullName evidence="1">Uncharacterized protein</fullName>
    </submittedName>
</protein>
<keyword evidence="2" id="KW-1185">Reference proteome</keyword>
<dbReference type="InterPro" id="IPR009057">
    <property type="entry name" value="Homeodomain-like_sf"/>
</dbReference>
<name>A0A3M7QK68_BRAPC</name>
<accession>A0A3M7QK68</accession>
<dbReference type="Gene3D" id="1.10.10.60">
    <property type="entry name" value="Homeodomain-like"/>
    <property type="match status" value="1"/>
</dbReference>
<proteinExistence type="predicted"/>
<organism evidence="1 2">
    <name type="scientific">Brachionus plicatilis</name>
    <name type="common">Marine rotifer</name>
    <name type="synonym">Brachionus muelleri</name>
    <dbReference type="NCBI Taxonomy" id="10195"/>
    <lineage>
        <taxon>Eukaryota</taxon>
        <taxon>Metazoa</taxon>
        <taxon>Spiralia</taxon>
        <taxon>Gnathifera</taxon>
        <taxon>Rotifera</taxon>
        <taxon>Eurotatoria</taxon>
        <taxon>Monogononta</taxon>
        <taxon>Pseudotrocha</taxon>
        <taxon>Ploima</taxon>
        <taxon>Brachionidae</taxon>
        <taxon>Brachionus</taxon>
    </lineage>
</organism>
<evidence type="ECO:0000313" key="2">
    <source>
        <dbReference type="Proteomes" id="UP000276133"/>
    </source>
</evidence>